<dbReference type="AlphaFoldDB" id="A0AAD8MR30"/>
<keyword evidence="1" id="KW-1133">Transmembrane helix</keyword>
<evidence type="ECO:0000256" key="2">
    <source>
        <dbReference type="SAM" id="SignalP"/>
    </source>
</evidence>
<organism evidence="3 4">
    <name type="scientific">Heracleum sosnowskyi</name>
    <dbReference type="NCBI Taxonomy" id="360622"/>
    <lineage>
        <taxon>Eukaryota</taxon>
        <taxon>Viridiplantae</taxon>
        <taxon>Streptophyta</taxon>
        <taxon>Embryophyta</taxon>
        <taxon>Tracheophyta</taxon>
        <taxon>Spermatophyta</taxon>
        <taxon>Magnoliopsida</taxon>
        <taxon>eudicotyledons</taxon>
        <taxon>Gunneridae</taxon>
        <taxon>Pentapetalae</taxon>
        <taxon>asterids</taxon>
        <taxon>campanulids</taxon>
        <taxon>Apiales</taxon>
        <taxon>Apiaceae</taxon>
        <taxon>Apioideae</taxon>
        <taxon>apioid superclade</taxon>
        <taxon>Tordylieae</taxon>
        <taxon>Tordyliinae</taxon>
        <taxon>Heracleum</taxon>
    </lineage>
</organism>
<feature type="signal peptide" evidence="2">
    <location>
        <begin position="1"/>
        <end position="30"/>
    </location>
</feature>
<sequence length="552" mass="60962">MKENRRDGFFIVQLAVFVIVVLSFSSSVSAAPSEPHKESLDFILGEANLGRWRSGISRAVAEAPGPGSSPFVLAEKRTKRPDILSGFKKYQGGWDIVNKHYWASVGYTGISGFILAVLWFMSFGIALGVHHCCGWTINIKGKQSHYSQRICLILLIVFTCAAAVGCILLSVGQDEFHGEALHTLNYVVNQSDFTVQTLRNVTGFLSLAKTVNVAQLYLPSDIKDDIDKLNVDLNNAAETLWEETNENSIKIRIVFDAVRLALITVAAVMLLVSVLGLVLSVLGHRHAIYIFVVSGWLLVAATFILCGVFLILENAIADTCVAMGEWVDHPHAETALSNILPCVDQRTTNQTLIESKEVTNAIVDIVNEFVDNFANSNPPPQAYPIYYNQSGPLMPHLCHPYDSYLLDRQCPPQEVSMGNASEVWQNYICTSTGFGVCSSVGRLTPDMYERLVAAVNISNALQHYAPILLSLQDCNFVRDTFRYIVFDYCPPLEHQLQIVNAGLGLISVGVLLSLVLWMIYAYRPREEEVFAKGSFTKASVPSRTRAQTTAEA</sequence>
<comment type="caution">
    <text evidence="3">The sequence shown here is derived from an EMBL/GenBank/DDBJ whole genome shotgun (WGS) entry which is preliminary data.</text>
</comment>
<evidence type="ECO:0000256" key="1">
    <source>
        <dbReference type="SAM" id="Phobius"/>
    </source>
</evidence>
<keyword evidence="4" id="KW-1185">Reference proteome</keyword>
<reference evidence="3" key="2">
    <citation type="submission" date="2023-05" db="EMBL/GenBank/DDBJ databases">
        <authorList>
            <person name="Schelkunov M.I."/>
        </authorList>
    </citation>
    <scope>NUCLEOTIDE SEQUENCE</scope>
    <source>
        <strain evidence="3">Hsosn_3</strain>
        <tissue evidence="3">Leaf</tissue>
    </source>
</reference>
<dbReference type="EMBL" id="JAUIZM010000006">
    <property type="protein sequence ID" value="KAK1380823.1"/>
    <property type="molecule type" value="Genomic_DNA"/>
</dbReference>
<feature type="transmembrane region" description="Helical" evidence="1">
    <location>
        <begin position="107"/>
        <end position="129"/>
    </location>
</feature>
<keyword evidence="1" id="KW-0472">Membrane</keyword>
<dbReference type="InterPro" id="IPR040283">
    <property type="entry name" value="DDB_G0292058-like"/>
</dbReference>
<keyword evidence="2" id="KW-0732">Signal</keyword>
<feature type="transmembrane region" description="Helical" evidence="1">
    <location>
        <begin position="260"/>
        <end position="282"/>
    </location>
</feature>
<gene>
    <name evidence="3" type="ORF">POM88_027567</name>
</gene>
<keyword evidence="1" id="KW-0812">Transmembrane</keyword>
<protein>
    <submittedName>
        <fullName evidence="3">WD repeat and HMG-box DNA-binding protein like</fullName>
    </submittedName>
</protein>
<dbReference type="PANTHER" id="PTHR31414">
    <property type="entry name" value="TRANSMEMBRANE PROTEIN DDB_G0292058"/>
    <property type="match status" value="1"/>
</dbReference>
<reference evidence="3" key="1">
    <citation type="submission" date="2023-02" db="EMBL/GenBank/DDBJ databases">
        <title>Genome of toxic invasive species Heracleum sosnowskyi carries increased number of genes despite the absence of recent whole-genome duplications.</title>
        <authorList>
            <person name="Schelkunov M."/>
            <person name="Shtratnikova V."/>
            <person name="Makarenko M."/>
            <person name="Klepikova A."/>
            <person name="Omelchenko D."/>
            <person name="Novikova G."/>
            <person name="Obukhova E."/>
            <person name="Bogdanov V."/>
            <person name="Penin A."/>
            <person name="Logacheva M."/>
        </authorList>
    </citation>
    <scope>NUCLEOTIDE SEQUENCE</scope>
    <source>
        <strain evidence="3">Hsosn_3</strain>
        <tissue evidence="3">Leaf</tissue>
    </source>
</reference>
<proteinExistence type="predicted"/>
<feature type="transmembrane region" description="Helical" evidence="1">
    <location>
        <begin position="498"/>
        <end position="522"/>
    </location>
</feature>
<dbReference type="PANTHER" id="PTHR31414:SF16">
    <property type="entry name" value="TRANSMEMBRANE PROTEIN"/>
    <property type="match status" value="1"/>
</dbReference>
<dbReference type="Proteomes" id="UP001237642">
    <property type="component" value="Unassembled WGS sequence"/>
</dbReference>
<dbReference type="GO" id="GO:0003677">
    <property type="term" value="F:DNA binding"/>
    <property type="evidence" value="ECO:0007669"/>
    <property type="project" value="UniProtKB-KW"/>
</dbReference>
<evidence type="ECO:0000313" key="3">
    <source>
        <dbReference type="EMBL" id="KAK1380823.1"/>
    </source>
</evidence>
<accession>A0AAD8MR30</accession>
<dbReference type="GO" id="GO:0016020">
    <property type="term" value="C:membrane"/>
    <property type="evidence" value="ECO:0007669"/>
    <property type="project" value="TreeGrafter"/>
</dbReference>
<evidence type="ECO:0000313" key="4">
    <source>
        <dbReference type="Proteomes" id="UP001237642"/>
    </source>
</evidence>
<feature type="transmembrane region" description="Helical" evidence="1">
    <location>
        <begin position="289"/>
        <end position="312"/>
    </location>
</feature>
<feature type="chain" id="PRO_5042114429" evidence="2">
    <location>
        <begin position="31"/>
        <end position="552"/>
    </location>
</feature>
<feature type="transmembrane region" description="Helical" evidence="1">
    <location>
        <begin position="150"/>
        <end position="171"/>
    </location>
</feature>
<name>A0AAD8MR30_9APIA</name>
<keyword evidence="3" id="KW-0238">DNA-binding</keyword>